<reference evidence="1 2" key="1">
    <citation type="submission" date="2016-10" db="EMBL/GenBank/DDBJ databases">
        <authorList>
            <person name="de Groot N.N."/>
        </authorList>
    </citation>
    <scope>NUCLEOTIDE SEQUENCE [LARGE SCALE GENOMIC DNA]</scope>
    <source>
        <strain evidence="1 2">DSM 26130</strain>
    </source>
</reference>
<dbReference type="AlphaFoldDB" id="A0A1I2H8X5"/>
<dbReference type="Proteomes" id="UP000198598">
    <property type="component" value="Unassembled WGS sequence"/>
</dbReference>
<organism evidence="1 2">
    <name type="scientific">Spirosoma endophyticum</name>
    <dbReference type="NCBI Taxonomy" id="662367"/>
    <lineage>
        <taxon>Bacteria</taxon>
        <taxon>Pseudomonadati</taxon>
        <taxon>Bacteroidota</taxon>
        <taxon>Cytophagia</taxon>
        <taxon>Cytophagales</taxon>
        <taxon>Cytophagaceae</taxon>
        <taxon>Spirosoma</taxon>
    </lineage>
</organism>
<dbReference type="STRING" id="662367.SAMN05216167_13925"/>
<protein>
    <submittedName>
        <fullName evidence="1">Uncharacterized protein</fullName>
    </submittedName>
</protein>
<evidence type="ECO:0000313" key="2">
    <source>
        <dbReference type="Proteomes" id="UP000198598"/>
    </source>
</evidence>
<keyword evidence="2" id="KW-1185">Reference proteome</keyword>
<name>A0A1I2H8X5_9BACT</name>
<gene>
    <name evidence="1" type="ORF">SAMN05216167_13925</name>
</gene>
<proteinExistence type="predicted"/>
<dbReference type="EMBL" id="FOLQ01000039">
    <property type="protein sequence ID" value="SFF26112.1"/>
    <property type="molecule type" value="Genomic_DNA"/>
</dbReference>
<evidence type="ECO:0000313" key="1">
    <source>
        <dbReference type="EMBL" id="SFF26112.1"/>
    </source>
</evidence>
<sequence length="57" mass="6153">MIMRPSITREAPLAVMKVELSVGGFQIILIRVDGPVEAAHFVAQEFLQPAISSGSIM</sequence>
<accession>A0A1I2H8X5</accession>